<dbReference type="STRING" id="46177.SAMN05660976_03516"/>
<keyword evidence="3" id="KW-1185">Reference proteome</keyword>
<dbReference type="AlphaFoldDB" id="A0A1H7TI53"/>
<name>A0A1H7TI53_9ACTN</name>
<dbReference type="Gene3D" id="3.40.50.720">
    <property type="entry name" value="NAD(P)-binding Rossmann-like Domain"/>
    <property type="match status" value="1"/>
</dbReference>
<dbReference type="Gene3D" id="3.90.25.10">
    <property type="entry name" value="UDP-galactose 4-epimerase, domain 1"/>
    <property type="match status" value="1"/>
</dbReference>
<dbReference type="CDD" id="cd05269">
    <property type="entry name" value="TMR_SDR_a"/>
    <property type="match status" value="1"/>
</dbReference>
<evidence type="ECO:0000313" key="3">
    <source>
        <dbReference type="Proteomes" id="UP000198953"/>
    </source>
</evidence>
<gene>
    <name evidence="2" type="ORF">SAMN05660976_03516</name>
</gene>
<evidence type="ECO:0000313" key="2">
    <source>
        <dbReference type="EMBL" id="SEL84520.1"/>
    </source>
</evidence>
<reference evidence="2 3" key="1">
    <citation type="submission" date="2016-10" db="EMBL/GenBank/DDBJ databases">
        <authorList>
            <person name="de Groot N.N."/>
        </authorList>
    </citation>
    <scope>NUCLEOTIDE SEQUENCE [LARGE SCALE GENOMIC DNA]</scope>
    <source>
        <strain evidence="2 3">DSM 43357</strain>
    </source>
</reference>
<dbReference type="InterPro" id="IPR036291">
    <property type="entry name" value="NAD(P)-bd_dom_sf"/>
</dbReference>
<proteinExistence type="predicted"/>
<dbReference type="Proteomes" id="UP000198953">
    <property type="component" value="Unassembled WGS sequence"/>
</dbReference>
<dbReference type="EMBL" id="FOBF01000007">
    <property type="protein sequence ID" value="SEL84520.1"/>
    <property type="molecule type" value="Genomic_DNA"/>
</dbReference>
<organism evidence="2 3">
    <name type="scientific">Nonomuraea pusilla</name>
    <dbReference type="NCBI Taxonomy" id="46177"/>
    <lineage>
        <taxon>Bacteria</taxon>
        <taxon>Bacillati</taxon>
        <taxon>Actinomycetota</taxon>
        <taxon>Actinomycetes</taxon>
        <taxon>Streptosporangiales</taxon>
        <taxon>Streptosporangiaceae</taxon>
        <taxon>Nonomuraea</taxon>
    </lineage>
</organism>
<dbReference type="PANTHER" id="PTHR43162">
    <property type="match status" value="1"/>
</dbReference>
<dbReference type="PANTHER" id="PTHR43162:SF1">
    <property type="entry name" value="PRESTALK A DIFFERENTIATION PROTEIN A"/>
    <property type="match status" value="1"/>
</dbReference>
<dbReference type="OrthoDB" id="4457504at2"/>
<dbReference type="Pfam" id="PF13460">
    <property type="entry name" value="NAD_binding_10"/>
    <property type="match status" value="1"/>
</dbReference>
<feature type="domain" description="NAD(P)-binding" evidence="1">
    <location>
        <begin position="6"/>
        <end position="175"/>
    </location>
</feature>
<protein>
    <submittedName>
        <fullName evidence="2">Uncharacterized conserved protein YbjT, contains NAD(P)-binding and DUF2867 domains</fullName>
    </submittedName>
</protein>
<dbReference type="SUPFAM" id="SSF51735">
    <property type="entry name" value="NAD(P)-binding Rossmann-fold domains"/>
    <property type="match status" value="1"/>
</dbReference>
<accession>A0A1H7TI53</accession>
<dbReference type="InterPro" id="IPR051604">
    <property type="entry name" value="Ergot_Alk_Oxidoreductase"/>
</dbReference>
<dbReference type="InterPro" id="IPR016040">
    <property type="entry name" value="NAD(P)-bd_dom"/>
</dbReference>
<evidence type="ECO:0000259" key="1">
    <source>
        <dbReference type="Pfam" id="PF13460"/>
    </source>
</evidence>
<dbReference type="RefSeq" id="WP_091101460.1">
    <property type="nucleotide sequence ID" value="NZ_FOBF01000007.1"/>
</dbReference>
<sequence>MILVTGATGNVGRHLVNLLLQAGEQVRAISRNPERAALPDGVEVMRADMSQEEDLRAALRGVDRAFLLPAAGQVDGFLREATEAGLGHVVLLSALAVTMEQAGVLGSVHAGYEQAVAGSGLPWTFLRPGAFMANDLQWAPGVRSDGVVRAPFAQAATAPVDERDIAAVAARTLLDDGHAGKAYALTGPDSLTTAERVRILGEVLGRDLRLEELSPEQAREQMIRHTPAVVADSVLTLFASFAGRAADVSPVVRELTGRAPHTYAAWAARNAAAFR</sequence>